<feature type="transmembrane region" description="Helical" evidence="8">
    <location>
        <begin position="148"/>
        <end position="170"/>
    </location>
</feature>
<evidence type="ECO:0000256" key="7">
    <source>
        <dbReference type="ARBA" id="ARBA00023136"/>
    </source>
</evidence>
<dbReference type="InterPro" id="IPR004638">
    <property type="entry name" value="EmrB-like"/>
</dbReference>
<dbReference type="GO" id="GO:0022857">
    <property type="term" value="F:transmembrane transporter activity"/>
    <property type="evidence" value="ECO:0007669"/>
    <property type="project" value="InterPro"/>
</dbReference>
<keyword evidence="4" id="KW-1003">Cell membrane</keyword>
<feature type="transmembrane region" description="Helical" evidence="8">
    <location>
        <begin position="210"/>
        <end position="229"/>
    </location>
</feature>
<evidence type="ECO:0000256" key="6">
    <source>
        <dbReference type="ARBA" id="ARBA00022989"/>
    </source>
</evidence>
<evidence type="ECO:0000256" key="5">
    <source>
        <dbReference type="ARBA" id="ARBA00022692"/>
    </source>
</evidence>
<dbReference type="Pfam" id="PF07690">
    <property type="entry name" value="MFS_1"/>
    <property type="match status" value="1"/>
</dbReference>
<feature type="transmembrane region" description="Helical" evidence="8">
    <location>
        <begin position="418"/>
        <end position="435"/>
    </location>
</feature>
<reference evidence="10 11" key="1">
    <citation type="submission" date="2019-01" db="EMBL/GenBank/DDBJ databases">
        <title>Flavobacterium sp. nov.,isolated from freshwater.</title>
        <authorList>
            <person name="Zhang R."/>
            <person name="Du Z.-J."/>
        </authorList>
    </citation>
    <scope>NUCLEOTIDE SEQUENCE [LARGE SCALE GENOMIC DNA]</scope>
    <source>
        <strain evidence="10 11">1E403</strain>
    </source>
</reference>
<feature type="transmembrane region" description="Helical" evidence="8">
    <location>
        <begin position="374"/>
        <end position="397"/>
    </location>
</feature>
<dbReference type="PRINTS" id="PR01036">
    <property type="entry name" value="TCRTETB"/>
</dbReference>
<feature type="transmembrane region" description="Helical" evidence="8">
    <location>
        <begin position="315"/>
        <end position="333"/>
    </location>
</feature>
<dbReference type="Gene3D" id="1.20.1720.10">
    <property type="entry name" value="Multidrug resistance protein D"/>
    <property type="match status" value="1"/>
</dbReference>
<evidence type="ECO:0000259" key="9">
    <source>
        <dbReference type="PROSITE" id="PS50850"/>
    </source>
</evidence>
<dbReference type="PROSITE" id="PS50850">
    <property type="entry name" value="MFS"/>
    <property type="match status" value="1"/>
</dbReference>
<evidence type="ECO:0000313" key="10">
    <source>
        <dbReference type="EMBL" id="RWX01654.1"/>
    </source>
</evidence>
<feature type="transmembrane region" description="Helical" evidence="8">
    <location>
        <begin position="498"/>
        <end position="516"/>
    </location>
</feature>
<evidence type="ECO:0000256" key="4">
    <source>
        <dbReference type="ARBA" id="ARBA00022475"/>
    </source>
</evidence>
<comment type="similarity">
    <text evidence="2">Belongs to the major facilitator superfamily. EmrB family.</text>
</comment>
<feature type="transmembrane region" description="Helical" evidence="8">
    <location>
        <begin position="241"/>
        <end position="259"/>
    </location>
</feature>
<feature type="transmembrane region" description="Helical" evidence="8">
    <location>
        <begin position="116"/>
        <end position="136"/>
    </location>
</feature>
<dbReference type="InterPro" id="IPR036259">
    <property type="entry name" value="MFS_trans_sf"/>
</dbReference>
<gene>
    <name evidence="10" type="ORF">EPI11_06800</name>
</gene>
<keyword evidence="6 8" id="KW-1133">Transmembrane helix</keyword>
<evidence type="ECO:0000256" key="1">
    <source>
        <dbReference type="ARBA" id="ARBA00004651"/>
    </source>
</evidence>
<feature type="transmembrane region" description="Helical" evidence="8">
    <location>
        <begin position="279"/>
        <end position="303"/>
    </location>
</feature>
<dbReference type="SUPFAM" id="SSF103473">
    <property type="entry name" value="MFS general substrate transporter"/>
    <property type="match status" value="1"/>
</dbReference>
<dbReference type="RefSeq" id="WP_128389191.1">
    <property type="nucleotide sequence ID" value="NZ_SBII01000003.1"/>
</dbReference>
<comment type="caution">
    <text evidence="10">The sequence shown here is derived from an EMBL/GenBank/DDBJ whole genome shotgun (WGS) entry which is preliminary data.</text>
</comment>
<accession>A0A3S3U1R7</accession>
<feature type="transmembrane region" description="Helical" evidence="8">
    <location>
        <begin position="58"/>
        <end position="76"/>
    </location>
</feature>
<dbReference type="PROSITE" id="PS00217">
    <property type="entry name" value="SUGAR_TRANSPORT_2"/>
    <property type="match status" value="1"/>
</dbReference>
<dbReference type="PANTHER" id="PTHR42718">
    <property type="entry name" value="MAJOR FACILITATOR SUPERFAMILY MULTIDRUG TRANSPORTER MFSC"/>
    <property type="match status" value="1"/>
</dbReference>
<dbReference type="InterPro" id="IPR020846">
    <property type="entry name" value="MFS_dom"/>
</dbReference>
<dbReference type="CDD" id="cd17503">
    <property type="entry name" value="MFS_LmrB_MDR_like"/>
    <property type="match status" value="1"/>
</dbReference>
<proteinExistence type="inferred from homology"/>
<dbReference type="InterPro" id="IPR011701">
    <property type="entry name" value="MFS"/>
</dbReference>
<feature type="transmembrane region" description="Helical" evidence="8">
    <location>
        <begin position="20"/>
        <end position="43"/>
    </location>
</feature>
<feature type="transmembrane region" description="Helical" evidence="8">
    <location>
        <begin position="176"/>
        <end position="198"/>
    </location>
</feature>
<organism evidence="10 11">
    <name type="scientific">Flavobacterium cerinum</name>
    <dbReference type="NCBI Taxonomy" id="2502784"/>
    <lineage>
        <taxon>Bacteria</taxon>
        <taxon>Pseudomonadati</taxon>
        <taxon>Bacteroidota</taxon>
        <taxon>Flavobacteriia</taxon>
        <taxon>Flavobacteriales</taxon>
        <taxon>Flavobacteriaceae</taxon>
        <taxon>Flavobacterium</taxon>
    </lineage>
</organism>
<dbReference type="NCBIfam" id="TIGR00711">
    <property type="entry name" value="efflux_EmrB"/>
    <property type="match status" value="1"/>
</dbReference>
<dbReference type="OrthoDB" id="9807274at2"/>
<evidence type="ECO:0000256" key="3">
    <source>
        <dbReference type="ARBA" id="ARBA00022448"/>
    </source>
</evidence>
<feature type="domain" description="Major facilitator superfamily (MFS) profile" evidence="9">
    <location>
        <begin position="22"/>
        <end position="521"/>
    </location>
</feature>
<dbReference type="PANTHER" id="PTHR42718:SF9">
    <property type="entry name" value="MAJOR FACILITATOR SUPERFAMILY MULTIDRUG TRANSPORTER MFSC"/>
    <property type="match status" value="1"/>
</dbReference>
<name>A0A3S3U1R7_9FLAO</name>
<keyword evidence="5 8" id="KW-0812">Transmembrane</keyword>
<evidence type="ECO:0000313" key="11">
    <source>
        <dbReference type="Proteomes" id="UP000287527"/>
    </source>
</evidence>
<dbReference type="Gene3D" id="1.20.1250.20">
    <property type="entry name" value="MFS general substrate transporter like domains"/>
    <property type="match status" value="1"/>
</dbReference>
<dbReference type="AlphaFoldDB" id="A0A3S3U1R7"/>
<keyword evidence="7 8" id="KW-0472">Membrane</keyword>
<evidence type="ECO:0000256" key="8">
    <source>
        <dbReference type="SAM" id="Phobius"/>
    </source>
</evidence>
<sequence length="530" mass="57992">MAGVAATADDSLVEYGFRRVIITITAVLCALLEIVDTTIVNVALSDMRGTLGATLTDVAWVITAYAIANVIVIPMTSWLSQQFGRRNYFAVSIIIFTVASFLCGNATNIWELVTFRFIQGLGGGALLVTAQTIITESYPIAKRGMAQAIYGMGVIVGPTLGPPLGGYIIKNYEWPYIFYINIPLGIIATLLTLMYVKSPKYGEKLKANQVDWLGIGLLAAFIGSLQYILEHGQQDDWFADGTIVTLSVVTVFGLLGFIWREMTYAHPIVNLKVLGDSNLRIGTIMCFILGFGLYGTTFIVPIYTQSVLGWDALDTGLLLIPSSLTTAFMMPIIGKMIQRGIPQTYMVALGFLIFFGFTLWMHNVLTPDTGAEHMFWPLILRGMGLGLLFVPITTLSLSTLKGKSIGEGAAFTGMMRQLGGSFGIAIITTFISRFGQQHRVDLVSNLNTTSFEVQQRIMQLKQGFMAKGFSASEALAKAHQVMDLSVTKQATVLSFMDIFMYLGILFLVCIPFILLVKRGKGKIDIADAMH</sequence>
<dbReference type="EMBL" id="SBII01000003">
    <property type="protein sequence ID" value="RWX01654.1"/>
    <property type="molecule type" value="Genomic_DNA"/>
</dbReference>
<dbReference type="InterPro" id="IPR005829">
    <property type="entry name" value="Sugar_transporter_CS"/>
</dbReference>
<dbReference type="Proteomes" id="UP000287527">
    <property type="component" value="Unassembled WGS sequence"/>
</dbReference>
<keyword evidence="3" id="KW-0813">Transport</keyword>
<comment type="subcellular location">
    <subcellularLocation>
        <location evidence="1">Cell membrane</location>
        <topology evidence="1">Multi-pass membrane protein</topology>
    </subcellularLocation>
</comment>
<dbReference type="GO" id="GO:0005886">
    <property type="term" value="C:plasma membrane"/>
    <property type="evidence" value="ECO:0007669"/>
    <property type="project" value="UniProtKB-SubCell"/>
</dbReference>
<evidence type="ECO:0000256" key="2">
    <source>
        <dbReference type="ARBA" id="ARBA00008537"/>
    </source>
</evidence>
<feature type="transmembrane region" description="Helical" evidence="8">
    <location>
        <begin position="88"/>
        <end position="110"/>
    </location>
</feature>
<feature type="transmembrane region" description="Helical" evidence="8">
    <location>
        <begin position="345"/>
        <end position="362"/>
    </location>
</feature>
<protein>
    <submittedName>
        <fullName evidence="10">DHA2 family efflux MFS transporter permease subunit</fullName>
    </submittedName>
</protein>
<keyword evidence="11" id="KW-1185">Reference proteome</keyword>